<name>D7LQ79_ARALL</name>
<dbReference type="HOGENOM" id="CLU_2362580_0_0_1"/>
<dbReference type="GO" id="GO:0005829">
    <property type="term" value="C:cytosol"/>
    <property type="evidence" value="ECO:0007669"/>
    <property type="project" value="TreeGrafter"/>
</dbReference>
<comment type="catalytic activity">
    <reaction evidence="3">
        <text>5-phospho-alpha-D-ribose 1-diphosphate + nicotinate + ATP + H2O = nicotinate beta-D-ribonucleotide + ADP + phosphate + diphosphate</text>
        <dbReference type="Rhea" id="RHEA:36163"/>
        <dbReference type="ChEBI" id="CHEBI:15377"/>
        <dbReference type="ChEBI" id="CHEBI:30616"/>
        <dbReference type="ChEBI" id="CHEBI:32544"/>
        <dbReference type="ChEBI" id="CHEBI:33019"/>
        <dbReference type="ChEBI" id="CHEBI:43474"/>
        <dbReference type="ChEBI" id="CHEBI:57502"/>
        <dbReference type="ChEBI" id="CHEBI:58017"/>
        <dbReference type="ChEBI" id="CHEBI:456216"/>
        <dbReference type="EC" id="6.3.4.21"/>
    </reaction>
</comment>
<dbReference type="eggNOG" id="KOG2511">
    <property type="taxonomic scope" value="Eukaryota"/>
</dbReference>
<reference evidence="5" key="1">
    <citation type="journal article" date="2011" name="Nat. Genet.">
        <title>The Arabidopsis lyrata genome sequence and the basis of rapid genome size change.</title>
        <authorList>
            <person name="Hu T.T."/>
            <person name="Pattyn P."/>
            <person name="Bakker E.G."/>
            <person name="Cao J."/>
            <person name="Cheng J.-F."/>
            <person name="Clark R.M."/>
            <person name="Fahlgren N."/>
            <person name="Fawcett J.A."/>
            <person name="Grimwood J."/>
            <person name="Gundlach H."/>
            <person name="Haberer G."/>
            <person name="Hollister J.D."/>
            <person name="Ossowski S."/>
            <person name="Ottilar R.P."/>
            <person name="Salamov A.A."/>
            <person name="Schneeberger K."/>
            <person name="Spannagl M."/>
            <person name="Wang X."/>
            <person name="Yang L."/>
            <person name="Nasrallah M.E."/>
            <person name="Bergelson J."/>
            <person name="Carrington J.C."/>
            <person name="Gaut B.S."/>
            <person name="Schmutz J."/>
            <person name="Mayer K.F.X."/>
            <person name="Van de Peer Y."/>
            <person name="Grigoriev I.V."/>
            <person name="Nordborg M."/>
            <person name="Weigel D."/>
            <person name="Guo Y.-L."/>
        </authorList>
    </citation>
    <scope>NUCLEOTIDE SEQUENCE [LARGE SCALE GENOMIC DNA]</scope>
    <source>
        <strain evidence="5">cv. MN47</strain>
    </source>
</reference>
<evidence type="ECO:0000256" key="1">
    <source>
        <dbReference type="ARBA" id="ARBA00004790"/>
    </source>
</evidence>
<dbReference type="Proteomes" id="UP000008694">
    <property type="component" value="Unassembled WGS sequence"/>
</dbReference>
<dbReference type="SUPFAM" id="SSF54675">
    <property type="entry name" value="Nicotinate/Quinolinate PRTase N-terminal domain-like"/>
    <property type="match status" value="1"/>
</dbReference>
<evidence type="ECO:0000256" key="3">
    <source>
        <dbReference type="ARBA" id="ARBA00048668"/>
    </source>
</evidence>
<keyword evidence="5" id="KW-1185">Reference proteome</keyword>
<dbReference type="InterPro" id="IPR007229">
    <property type="entry name" value="Nic_PRibTrfase-Fam"/>
</dbReference>
<evidence type="ECO:0000313" key="4">
    <source>
        <dbReference type="EMBL" id="EFH51413.1"/>
    </source>
</evidence>
<sequence length="96" mass="11235">MKRSISFAIRCLDVRKLSVIIFEDLIILTLKCMPFQKDQFFSLEVPLLRIEGHVVLQLLETPLLNLINYASLIATNAARHRFGRKRNWLRVIEIVN</sequence>
<evidence type="ECO:0000256" key="2">
    <source>
        <dbReference type="ARBA" id="ARBA00022642"/>
    </source>
</evidence>
<dbReference type="PANTHER" id="PTHR11098:SF1">
    <property type="entry name" value="NICOTINATE PHOSPHORIBOSYLTRANSFERASE"/>
    <property type="match status" value="1"/>
</dbReference>
<organism evidence="5">
    <name type="scientific">Arabidopsis lyrata subsp. lyrata</name>
    <name type="common">Lyre-leaved rock-cress</name>
    <dbReference type="NCBI Taxonomy" id="81972"/>
    <lineage>
        <taxon>Eukaryota</taxon>
        <taxon>Viridiplantae</taxon>
        <taxon>Streptophyta</taxon>
        <taxon>Embryophyta</taxon>
        <taxon>Tracheophyta</taxon>
        <taxon>Spermatophyta</taxon>
        <taxon>Magnoliopsida</taxon>
        <taxon>eudicotyledons</taxon>
        <taxon>Gunneridae</taxon>
        <taxon>Pentapetalae</taxon>
        <taxon>rosids</taxon>
        <taxon>malvids</taxon>
        <taxon>Brassicales</taxon>
        <taxon>Brassicaceae</taxon>
        <taxon>Camelineae</taxon>
        <taxon>Arabidopsis</taxon>
    </lineage>
</organism>
<dbReference type="Gramene" id="scaffold_500227.1">
    <property type="protein sequence ID" value="scaffold_500227.1"/>
    <property type="gene ID" value="scaffold_500227.1"/>
</dbReference>
<comment type="pathway">
    <text evidence="1">Cofactor biosynthesis; NAD(+) biosynthesis.</text>
</comment>
<evidence type="ECO:0000313" key="5">
    <source>
        <dbReference type="Proteomes" id="UP000008694"/>
    </source>
</evidence>
<protein>
    <submittedName>
        <fullName evidence="4">Uncharacterized protein</fullName>
    </submittedName>
</protein>
<dbReference type="PANTHER" id="PTHR11098">
    <property type="entry name" value="NICOTINATE PHOSPHORIBOSYLTRANSFERASE"/>
    <property type="match status" value="1"/>
</dbReference>
<accession>D7LQ79</accession>
<dbReference type="AlphaFoldDB" id="D7LQ79"/>
<dbReference type="GO" id="GO:0034355">
    <property type="term" value="P:NAD+ biosynthetic process via the salvage pathway"/>
    <property type="evidence" value="ECO:0007669"/>
    <property type="project" value="TreeGrafter"/>
</dbReference>
<dbReference type="Gene3D" id="3.20.140.10">
    <property type="entry name" value="nicotinate phosphoribosyltransferase"/>
    <property type="match status" value="1"/>
</dbReference>
<dbReference type="GO" id="GO:0004516">
    <property type="term" value="F:nicotinate phosphoribosyltransferase activity"/>
    <property type="evidence" value="ECO:0007669"/>
    <property type="project" value="UniProtKB-EC"/>
</dbReference>
<gene>
    <name evidence="4" type="ORF">ARALYDRAFT_904523</name>
</gene>
<keyword evidence="2" id="KW-0662">Pyridine nucleotide biosynthesis</keyword>
<dbReference type="EMBL" id="GL348717">
    <property type="protein sequence ID" value="EFH51413.1"/>
    <property type="molecule type" value="Genomic_DNA"/>
</dbReference>
<proteinExistence type="predicted"/>
<dbReference type="STRING" id="81972.D7LQ79"/>
<dbReference type="UniPathway" id="UPA00253"/>